<feature type="compositionally biased region" description="Basic and acidic residues" evidence="1">
    <location>
        <begin position="550"/>
        <end position="559"/>
    </location>
</feature>
<keyword evidence="3" id="KW-1185">Reference proteome</keyword>
<gene>
    <name evidence="2" type="ORF">VKT23_006125</name>
</gene>
<evidence type="ECO:0000313" key="3">
    <source>
        <dbReference type="Proteomes" id="UP001498398"/>
    </source>
</evidence>
<comment type="caution">
    <text evidence="2">The sequence shown here is derived from an EMBL/GenBank/DDBJ whole genome shotgun (WGS) entry which is preliminary data.</text>
</comment>
<feature type="compositionally biased region" description="Basic and acidic residues" evidence="1">
    <location>
        <begin position="180"/>
        <end position="192"/>
    </location>
</feature>
<feature type="region of interest" description="Disordered" evidence="1">
    <location>
        <begin position="635"/>
        <end position="662"/>
    </location>
</feature>
<feature type="compositionally biased region" description="Basic and acidic residues" evidence="1">
    <location>
        <begin position="240"/>
        <end position="258"/>
    </location>
</feature>
<feature type="region of interest" description="Disordered" evidence="1">
    <location>
        <begin position="498"/>
        <end position="595"/>
    </location>
</feature>
<dbReference type="Proteomes" id="UP001498398">
    <property type="component" value="Unassembled WGS sequence"/>
</dbReference>
<feature type="region of interest" description="Disordered" evidence="1">
    <location>
        <begin position="231"/>
        <end position="285"/>
    </location>
</feature>
<dbReference type="EMBL" id="JBANRG010000007">
    <property type="protein sequence ID" value="KAK7464916.1"/>
    <property type="molecule type" value="Genomic_DNA"/>
</dbReference>
<feature type="compositionally biased region" description="Gly residues" evidence="1">
    <location>
        <begin position="640"/>
        <end position="651"/>
    </location>
</feature>
<proteinExistence type="predicted"/>
<feature type="compositionally biased region" description="Basic residues" evidence="1">
    <location>
        <begin position="165"/>
        <end position="174"/>
    </location>
</feature>
<feature type="region of interest" description="Disordered" evidence="1">
    <location>
        <begin position="165"/>
        <end position="207"/>
    </location>
</feature>
<protein>
    <submittedName>
        <fullName evidence="2">Uncharacterized protein</fullName>
    </submittedName>
</protein>
<feature type="compositionally biased region" description="Basic and acidic residues" evidence="1">
    <location>
        <begin position="416"/>
        <end position="425"/>
    </location>
</feature>
<organism evidence="2 3">
    <name type="scientific">Marasmiellus scandens</name>
    <dbReference type="NCBI Taxonomy" id="2682957"/>
    <lineage>
        <taxon>Eukaryota</taxon>
        <taxon>Fungi</taxon>
        <taxon>Dikarya</taxon>
        <taxon>Basidiomycota</taxon>
        <taxon>Agaricomycotina</taxon>
        <taxon>Agaricomycetes</taxon>
        <taxon>Agaricomycetidae</taxon>
        <taxon>Agaricales</taxon>
        <taxon>Marasmiineae</taxon>
        <taxon>Omphalotaceae</taxon>
        <taxon>Marasmiellus</taxon>
    </lineage>
</organism>
<feature type="compositionally biased region" description="Basic residues" evidence="1">
    <location>
        <begin position="560"/>
        <end position="569"/>
    </location>
</feature>
<name>A0ABR1JQ84_9AGAR</name>
<reference evidence="2 3" key="1">
    <citation type="submission" date="2024-01" db="EMBL/GenBank/DDBJ databases">
        <title>A draft genome for the cacao thread blight pathogen Marasmiellus scandens.</title>
        <authorList>
            <person name="Baruah I.K."/>
            <person name="Leung J."/>
            <person name="Bukari Y."/>
            <person name="Amoako-Attah I."/>
            <person name="Meinhardt L.W."/>
            <person name="Bailey B.A."/>
            <person name="Cohen S.P."/>
        </authorList>
    </citation>
    <scope>NUCLEOTIDE SEQUENCE [LARGE SCALE GENOMIC DNA]</scope>
    <source>
        <strain evidence="2 3">GH-19</strain>
    </source>
</reference>
<sequence>MDHYYRTYDLNDVRGRGRGRGFGRNHGLYHGPQGHSVNFPPLSLPRLPPLPPPSLSLPPLPVPPMPPMAPPNFHQGQPHHFSFGFDTGFGMSPFDSAADTHAVNNTEATDGEDTVYDHNSPLHARFAGLNLREENPGTDSANLDEHAWYDRGTPMPPPPLPFARHTRFHPRPRPAHGPGPHHDAHHDVFRGDDDNEQVPGHGHAQAHAFGGYTPYGLDSYGLASFSGGDTPLPHLGRRQPMHDVTNDVNEDDHGRGDHNINNTEQTEPGASSGSGASHLPHAGRHHCHCQGPYPPYRHRHAHARELGRRLCVGRNRSGPPPLLSRRTIHGRRGLGVGRAGFRGNQSNWRPLPRSPMTQGSIPFVCLISGEVKAEEEENEEEGGIFEEINEVEEVEEVGTRVETQGQGQANDDQDLDKDRNGDARSIRSPTLDLSSHSFSIPKSPTHSSRSLSPTISDASSLTSSDGLSYVTFEDENASFDMVEVEGDTGTADVVEEGQVRPPMTSPSEARIGSPRVNSDNNDNGDEDDAIIASNSNTESRRILSFLHPRGPRDNTEDHHGRRHHFHHTRGFGLGRGPMHNRGRGRGGFGHLHMHPPPFPPPGGIDSSFPFAFGEAPPPPPGFAFSAVFGHGSRGFPSRGRGSGRGGRGGMYASGHRSYFRGM</sequence>
<feature type="region of interest" description="Disordered" evidence="1">
    <location>
        <begin position="333"/>
        <end position="355"/>
    </location>
</feature>
<feature type="region of interest" description="Disordered" evidence="1">
    <location>
        <begin position="373"/>
        <end position="464"/>
    </location>
</feature>
<evidence type="ECO:0000256" key="1">
    <source>
        <dbReference type="SAM" id="MobiDB-lite"/>
    </source>
</evidence>
<feature type="compositionally biased region" description="Polar residues" evidence="1">
    <location>
        <begin position="259"/>
        <end position="275"/>
    </location>
</feature>
<evidence type="ECO:0000313" key="2">
    <source>
        <dbReference type="EMBL" id="KAK7464916.1"/>
    </source>
</evidence>
<feature type="compositionally biased region" description="Polar residues" evidence="1">
    <location>
        <begin position="401"/>
        <end position="410"/>
    </location>
</feature>
<accession>A0ABR1JQ84</accession>
<feature type="compositionally biased region" description="Polar residues" evidence="1">
    <location>
        <begin position="427"/>
        <end position="464"/>
    </location>
</feature>
<feature type="compositionally biased region" description="Acidic residues" evidence="1">
    <location>
        <begin position="373"/>
        <end position="396"/>
    </location>
</feature>